<dbReference type="SUPFAM" id="SSF51556">
    <property type="entry name" value="Metallo-dependent hydrolases"/>
    <property type="match status" value="1"/>
</dbReference>
<evidence type="ECO:0000313" key="2">
    <source>
        <dbReference type="EMBL" id="SNY54427.1"/>
    </source>
</evidence>
<reference evidence="3" key="1">
    <citation type="submission" date="2017-09" db="EMBL/GenBank/DDBJ databases">
        <authorList>
            <person name="Varghese N."/>
            <person name="Submissions S."/>
        </authorList>
    </citation>
    <scope>NUCLEOTIDE SEQUENCE [LARGE SCALE GENOMIC DNA]</scope>
    <source>
        <strain evidence="3">CGMCC 1.12461</strain>
    </source>
</reference>
<dbReference type="InterPro" id="IPR006680">
    <property type="entry name" value="Amidohydro-rel"/>
</dbReference>
<evidence type="ECO:0000313" key="3">
    <source>
        <dbReference type="Proteomes" id="UP000219353"/>
    </source>
</evidence>
<dbReference type="Gene3D" id="2.30.40.10">
    <property type="entry name" value="Urease, subunit C, domain 1"/>
    <property type="match status" value="1"/>
</dbReference>
<protein>
    <submittedName>
        <fullName evidence="2">Imidazolonepropionase</fullName>
    </submittedName>
</protein>
<dbReference type="Pfam" id="PF01979">
    <property type="entry name" value="Amidohydro_1"/>
    <property type="match status" value="1"/>
</dbReference>
<dbReference type="Gene3D" id="3.20.20.140">
    <property type="entry name" value="Metal-dependent hydrolases"/>
    <property type="match status" value="1"/>
</dbReference>
<evidence type="ECO:0000259" key="1">
    <source>
        <dbReference type="Pfam" id="PF01979"/>
    </source>
</evidence>
<accession>A0A285J3I8</accession>
<dbReference type="SUPFAM" id="SSF51338">
    <property type="entry name" value="Composite domain of metallo-dependent hydrolases"/>
    <property type="match status" value="2"/>
</dbReference>
<dbReference type="InterPro" id="IPR032466">
    <property type="entry name" value="Metal_Hydrolase"/>
</dbReference>
<feature type="domain" description="Amidohydrolase-related" evidence="1">
    <location>
        <begin position="329"/>
        <end position="664"/>
    </location>
</feature>
<dbReference type="AlphaFoldDB" id="A0A285J3I8"/>
<dbReference type="InterPro" id="IPR011059">
    <property type="entry name" value="Metal-dep_hydrolase_composite"/>
</dbReference>
<organism evidence="2 3">
    <name type="scientific">Arsukibacterium tuosuense</name>
    <dbReference type="NCBI Taxonomy" id="1323745"/>
    <lineage>
        <taxon>Bacteria</taxon>
        <taxon>Pseudomonadati</taxon>
        <taxon>Pseudomonadota</taxon>
        <taxon>Gammaproteobacteria</taxon>
        <taxon>Chromatiales</taxon>
        <taxon>Chromatiaceae</taxon>
        <taxon>Arsukibacterium</taxon>
    </lineage>
</organism>
<dbReference type="RefSeq" id="WP_097111862.1">
    <property type="nucleotide sequence ID" value="NZ_OBEB01000005.1"/>
</dbReference>
<keyword evidence="3" id="KW-1185">Reference proteome</keyword>
<name>A0A285J3I8_9GAMM</name>
<gene>
    <name evidence="2" type="ORF">SAMN06297280_2649</name>
</gene>
<dbReference type="PANTHER" id="PTHR43135:SF3">
    <property type="entry name" value="ALPHA-D-RIBOSE 1-METHYLPHOSPHONATE 5-TRIPHOSPHATE DIPHOSPHATASE"/>
    <property type="match status" value="1"/>
</dbReference>
<dbReference type="EMBL" id="OBEB01000005">
    <property type="protein sequence ID" value="SNY54427.1"/>
    <property type="molecule type" value="Genomic_DNA"/>
</dbReference>
<dbReference type="PROSITE" id="PS51257">
    <property type="entry name" value="PROKAR_LIPOPROTEIN"/>
    <property type="match status" value="1"/>
</dbReference>
<dbReference type="OrthoDB" id="6190564at2"/>
<dbReference type="PANTHER" id="PTHR43135">
    <property type="entry name" value="ALPHA-D-RIBOSE 1-METHYLPHOSPHONATE 5-TRIPHOSPHATE DIPHOSPHATASE"/>
    <property type="match status" value="1"/>
</dbReference>
<dbReference type="Proteomes" id="UP000219353">
    <property type="component" value="Unassembled WGS sequence"/>
</dbReference>
<dbReference type="InterPro" id="IPR051781">
    <property type="entry name" value="Metallo-dep_Hydrolase"/>
</dbReference>
<sequence length="689" mass="75296">MFKYLAPGILCLSLFGCSPSDKPMEQATAAVAEQSSEHFAVLFGGSNVGELKVERLNNTLSIDYGYSNNGRGASSEETLELSATGLPLAWQISGKTVFGNSVDESFTTDDGSATWQDAAGGGKATFSGDSVYVAQNASPYALYIYARALLNNDDNTLPALPGGQLRIEKLDTISLQSAQTDQPVAASIYAISGISLDPSYIALSNERQMLAYLTPRFTLLRQDVVAEDQQLRQLAAELNASRFEDIAKRATNKFDKPVRINNVRIFEPQTLSLSEPKSVLLNKNKIAAIEPIVQTPSADEVVIEGNGGTLIPGLYEMHAHMSDDDALLNVMAGVTSVRDMGNEMDVLEALEDKIERNVLIGPRISKSAFIEGKSPFSAATGELAASEQEAVDLVKMYAERGGYHQIKIYSSIKGEWVPAMVAEAKKHGMRVAGHIPAFSKVDEMMQSGYDEVTHINQLMLSWVLDREEDTRTLFRITGMKRFADLDLDSEAVQTSLDIMVDKNIAIDPTMVIHEFGLTGRNGETRIGMVDYVDNMPIGVQRSAKQALLNVADEAEDKAYKAAFDKILATLSLMHQRGIFIVPGTDLGGAFELHRELELFSKLGMSNAQVLRRASYDMANYLAQGEQLGSIEAGKLADFFLVPGNPLDDLRAIKKIAMVAKDGQIYFPSQVYPQFGIKPFTDMPRVHQGN</sequence>
<dbReference type="GO" id="GO:0016810">
    <property type="term" value="F:hydrolase activity, acting on carbon-nitrogen (but not peptide) bonds"/>
    <property type="evidence" value="ECO:0007669"/>
    <property type="project" value="InterPro"/>
</dbReference>
<proteinExistence type="predicted"/>